<dbReference type="AlphaFoldDB" id="A0A9X1HUZ7"/>
<protein>
    <submittedName>
        <fullName evidence="1">PorP/SprF family type IX secretion system membrane protein</fullName>
    </submittedName>
</protein>
<evidence type="ECO:0000313" key="1">
    <source>
        <dbReference type="EMBL" id="MCA6078763.1"/>
    </source>
</evidence>
<name>A0A9X1HUZ7_9BACT</name>
<dbReference type="RefSeq" id="WP_225699624.1">
    <property type="nucleotide sequence ID" value="NZ_JAIXNE010000007.1"/>
</dbReference>
<dbReference type="Proteomes" id="UP001139409">
    <property type="component" value="Unassembled WGS sequence"/>
</dbReference>
<comment type="caution">
    <text evidence="1">The sequence shown here is derived from an EMBL/GenBank/DDBJ whole genome shotgun (WGS) entry which is preliminary data.</text>
</comment>
<dbReference type="InterPro" id="IPR019861">
    <property type="entry name" value="PorP/SprF_Bacteroidetes"/>
</dbReference>
<gene>
    <name evidence="1" type="ORF">LDX50_28065</name>
</gene>
<dbReference type="Pfam" id="PF11751">
    <property type="entry name" value="PorP_SprF"/>
    <property type="match status" value="1"/>
</dbReference>
<proteinExistence type="predicted"/>
<sequence>MRYILLIILSLTYMLDSNAQLRRDFSQIYRNAPYINPAFTGIEDYFEINSGLQQSWSAMDDNQASVFVSAYGRIGNYSPTVYEKNALRVSDPSRFRDIAASRKDIYRKHGIGGRLTSLSIGPLVQQNFMLSYSYHIPLSTKLMLSFGTNLAIDRQVLNLDTYTLRNEADDQFYQELLRQGDGVSTFFNAGFGTVLYNDRFFTGFSARSIVNSTVKNSLEVETLEPSAVYTFMGGMMFPLGPDLILRPGLKMDYSEFYDLAIQPNLSLRWKHRLSIGTYYAVDKALTLTFALQLSDRLRLGYSYDHFVADLGLLNRNNHEITLSFFVNNKYGIASYLW</sequence>
<keyword evidence="2" id="KW-1185">Reference proteome</keyword>
<dbReference type="EMBL" id="JAIXNE010000007">
    <property type="protein sequence ID" value="MCA6078763.1"/>
    <property type="molecule type" value="Genomic_DNA"/>
</dbReference>
<organism evidence="1 2">
    <name type="scientific">Fulvivirga sedimenti</name>
    <dbReference type="NCBI Taxonomy" id="2879465"/>
    <lineage>
        <taxon>Bacteria</taxon>
        <taxon>Pseudomonadati</taxon>
        <taxon>Bacteroidota</taxon>
        <taxon>Cytophagia</taxon>
        <taxon>Cytophagales</taxon>
        <taxon>Fulvivirgaceae</taxon>
        <taxon>Fulvivirga</taxon>
    </lineage>
</organism>
<dbReference type="NCBIfam" id="TIGR03519">
    <property type="entry name" value="T9SS_PorP_fam"/>
    <property type="match status" value="1"/>
</dbReference>
<reference evidence="1" key="1">
    <citation type="submission" date="2021-09" db="EMBL/GenBank/DDBJ databases">
        <title>Fulvivirga sp. isolated from coastal sediment.</title>
        <authorList>
            <person name="Yu H."/>
        </authorList>
    </citation>
    <scope>NUCLEOTIDE SEQUENCE</scope>
    <source>
        <strain evidence="1">1062</strain>
    </source>
</reference>
<accession>A0A9X1HUZ7</accession>
<evidence type="ECO:0000313" key="2">
    <source>
        <dbReference type="Proteomes" id="UP001139409"/>
    </source>
</evidence>